<evidence type="ECO:0000256" key="1">
    <source>
        <dbReference type="SAM" id="MobiDB-lite"/>
    </source>
</evidence>
<evidence type="ECO:0000313" key="3">
    <source>
        <dbReference type="EMBL" id="AEE46215.1"/>
    </source>
</evidence>
<evidence type="ECO:0000256" key="2">
    <source>
        <dbReference type="SAM" id="Phobius"/>
    </source>
</evidence>
<keyword evidence="4" id="KW-1185">Reference proteome</keyword>
<protein>
    <recommendedName>
        <fullName evidence="5">Transmembrane protein</fullName>
    </recommendedName>
</protein>
<feature type="region of interest" description="Disordered" evidence="1">
    <location>
        <begin position="91"/>
        <end position="114"/>
    </location>
</feature>
<sequence length="228" mass="25210">MSGRAGRVVRENSLSLFFAAIFLASLVGQAVSGVAVLNREQLEAGLEPVTLARYVVSSAFAVDVAENWQSEFLQFLLYIVATVWLLQKGSPESKSLDQPGRESDEDQKVAEHATQESPAWARVRGWRLSLYSHSLGLVMGLLFVLSWFAQSLAGAVAYSEDQLREHADPVTYGEYLLLPEFWNRTLQNWQSEFLAVLSMVVLSIYLRERGSPESKPVGASHMATGVEG</sequence>
<keyword evidence="2" id="KW-1133">Transmembrane helix</keyword>
<dbReference type="Proteomes" id="UP000008460">
    <property type="component" value="Chromosome"/>
</dbReference>
<dbReference type="eggNOG" id="ENOG502ZVT4">
    <property type="taxonomic scope" value="Bacteria"/>
</dbReference>
<keyword evidence="2" id="KW-0472">Membrane</keyword>
<name>F4H0W8_CELFA</name>
<dbReference type="Pfam" id="PF20554">
    <property type="entry name" value="DUF6766"/>
    <property type="match status" value="1"/>
</dbReference>
<keyword evidence="2" id="KW-0812">Transmembrane</keyword>
<feature type="transmembrane region" description="Helical" evidence="2">
    <location>
        <begin position="130"/>
        <end position="149"/>
    </location>
</feature>
<evidence type="ECO:0000313" key="4">
    <source>
        <dbReference type="Proteomes" id="UP000008460"/>
    </source>
</evidence>
<dbReference type="STRING" id="590998.Celf_2087"/>
<organism evidence="3 4">
    <name type="scientific">Cellulomonas fimi (strain ATCC 484 / DSM 20113 / JCM 1341 / CCUG 24087 / LMG 16345 / NBRC 15513 / NCIMB 8980 / NCTC 7547 / NRS-133)</name>
    <dbReference type="NCBI Taxonomy" id="590998"/>
    <lineage>
        <taxon>Bacteria</taxon>
        <taxon>Bacillati</taxon>
        <taxon>Actinomycetota</taxon>
        <taxon>Actinomycetes</taxon>
        <taxon>Micrococcales</taxon>
        <taxon>Cellulomonadaceae</taxon>
        <taxon>Cellulomonas</taxon>
    </lineage>
</organism>
<proteinExistence type="predicted"/>
<feature type="compositionally biased region" description="Basic and acidic residues" evidence="1">
    <location>
        <begin position="99"/>
        <end position="114"/>
    </location>
</feature>
<dbReference type="EMBL" id="CP002666">
    <property type="protein sequence ID" value="AEE46215.1"/>
    <property type="molecule type" value="Genomic_DNA"/>
</dbReference>
<dbReference type="RefSeq" id="WP_013771241.1">
    <property type="nucleotide sequence ID" value="NC_015514.1"/>
</dbReference>
<dbReference type="AlphaFoldDB" id="F4H0W8"/>
<dbReference type="HOGENOM" id="CLU_108410_0_0_11"/>
<accession>F4H0W8</accession>
<dbReference type="KEGG" id="cfi:Celf_2087"/>
<evidence type="ECO:0008006" key="5">
    <source>
        <dbReference type="Google" id="ProtNLM"/>
    </source>
</evidence>
<reference evidence="3 4" key="1">
    <citation type="submission" date="2011-04" db="EMBL/GenBank/DDBJ databases">
        <title>Complete sequence of Cellulomonas fimi ATCC 484.</title>
        <authorList>
            <consortium name="US DOE Joint Genome Institute"/>
            <person name="Lucas S."/>
            <person name="Han J."/>
            <person name="Lapidus A."/>
            <person name="Cheng J.-F."/>
            <person name="Goodwin L."/>
            <person name="Pitluck S."/>
            <person name="Peters L."/>
            <person name="Chertkov O."/>
            <person name="Detter J.C."/>
            <person name="Han C."/>
            <person name="Tapia R."/>
            <person name="Land M."/>
            <person name="Hauser L."/>
            <person name="Kyrpides N."/>
            <person name="Ivanova N."/>
            <person name="Ovchinnikova G."/>
            <person name="Pagani I."/>
            <person name="Mead D."/>
            <person name="Brumm P."/>
            <person name="Woyke T."/>
        </authorList>
    </citation>
    <scope>NUCLEOTIDE SEQUENCE [LARGE SCALE GENOMIC DNA]</scope>
    <source>
        <strain evidence="4">ATCC 484 / DSM 20113 / JCM 1341 / NBRC 15513 / NCIMB 8980 / NCTC 7547</strain>
    </source>
</reference>
<gene>
    <name evidence="3" type="ordered locus">Celf_2087</name>
</gene>
<dbReference type="InterPro" id="IPR046657">
    <property type="entry name" value="DUF6766"/>
</dbReference>